<evidence type="ECO:0000313" key="4">
    <source>
        <dbReference type="Proteomes" id="UP000188354"/>
    </source>
</evidence>
<dbReference type="PANTHER" id="PTHR23024:SF429">
    <property type="entry name" value="ALPHA_BETA HYDROLASE FOLD PROTEIN"/>
    <property type="match status" value="1"/>
</dbReference>
<dbReference type="OMA" id="DTWEAIQ"/>
<dbReference type="InterPro" id="IPR013094">
    <property type="entry name" value="AB_hydrolase_3"/>
</dbReference>
<protein>
    <recommendedName>
        <fullName evidence="2">Alpha/beta hydrolase fold-3 domain-containing protein</fullName>
    </recommendedName>
</protein>
<organism evidence="3 4">
    <name type="scientific">Lupinus angustifolius</name>
    <name type="common">Narrow-leaved blue lupine</name>
    <dbReference type="NCBI Taxonomy" id="3871"/>
    <lineage>
        <taxon>Eukaryota</taxon>
        <taxon>Viridiplantae</taxon>
        <taxon>Streptophyta</taxon>
        <taxon>Embryophyta</taxon>
        <taxon>Tracheophyta</taxon>
        <taxon>Spermatophyta</taxon>
        <taxon>Magnoliopsida</taxon>
        <taxon>eudicotyledons</taxon>
        <taxon>Gunneridae</taxon>
        <taxon>Pentapetalae</taxon>
        <taxon>rosids</taxon>
        <taxon>fabids</taxon>
        <taxon>Fabales</taxon>
        <taxon>Fabaceae</taxon>
        <taxon>Papilionoideae</taxon>
        <taxon>50 kb inversion clade</taxon>
        <taxon>genistoids sensu lato</taxon>
        <taxon>core genistoids</taxon>
        <taxon>Genisteae</taxon>
        <taxon>Lupinus</taxon>
    </lineage>
</organism>
<comment type="similarity">
    <text evidence="1">Belongs to the 'GDXG' lipolytic enzyme family.</text>
</comment>
<dbReference type="Gramene" id="OIV93274">
    <property type="protein sequence ID" value="OIV93274"/>
    <property type="gene ID" value="TanjilG_23115"/>
</dbReference>
<dbReference type="InterPro" id="IPR029058">
    <property type="entry name" value="AB_hydrolase_fold"/>
</dbReference>
<proteinExistence type="inferred from homology"/>
<name>A0A1J7GYT4_LUPAN</name>
<dbReference type="KEGG" id="lang:109333404"/>
<evidence type="ECO:0000256" key="1">
    <source>
        <dbReference type="ARBA" id="ARBA00010515"/>
    </source>
</evidence>
<dbReference type="SUPFAM" id="SSF53474">
    <property type="entry name" value="alpha/beta-Hydrolases"/>
    <property type="match status" value="1"/>
</dbReference>
<accession>A0A1J7GYT4</accession>
<dbReference type="InterPro" id="IPR050466">
    <property type="entry name" value="Carboxylest/Gibb_receptor"/>
</dbReference>
<sequence length="310" mass="34017">MDLSKLAPIASTNPDVVREIPNLFRVYKDGRVERLIGVETVPSGIDSRTNVDSKDVTINPDTGVSARLYLPPNTSPSQKLTLLIYIHGGAFCVCTPFNPGYHIHMNTLSAYANVVVVSVHYRLAPESPIPVCYDDTWEAIQWVAKHASGDGPEPWLNNHVDFGRVFFGGDSAGGNIAHNMAMRIGAEGLGGLNLNGIVLACPYFGGDEKDILVELLYPNYGGVDDLKIHSMKDPKISGLCCKKVLIFVAEKDVLRGRGQSYYEALKKSEWNGTVDIVETEGENHVFHLLNPVGEKSVALVQKFVEFMKET</sequence>
<reference evidence="3 4" key="1">
    <citation type="journal article" date="2017" name="Plant Biotechnol. J.">
        <title>A comprehensive draft genome sequence for lupin (Lupinus angustifolius), an emerging health food: insights into plant-microbe interactions and legume evolution.</title>
        <authorList>
            <person name="Hane J.K."/>
            <person name="Ming Y."/>
            <person name="Kamphuis L.G."/>
            <person name="Nelson M.N."/>
            <person name="Garg G."/>
            <person name="Atkins C.A."/>
            <person name="Bayer P.E."/>
            <person name="Bravo A."/>
            <person name="Bringans S."/>
            <person name="Cannon S."/>
            <person name="Edwards D."/>
            <person name="Foley R."/>
            <person name="Gao L.L."/>
            <person name="Harrison M.J."/>
            <person name="Huang W."/>
            <person name="Hurgobin B."/>
            <person name="Li S."/>
            <person name="Liu C.W."/>
            <person name="McGrath A."/>
            <person name="Morahan G."/>
            <person name="Murray J."/>
            <person name="Weller J."/>
            <person name="Jian J."/>
            <person name="Singh K.B."/>
        </authorList>
    </citation>
    <scope>NUCLEOTIDE SEQUENCE [LARGE SCALE GENOMIC DNA]</scope>
    <source>
        <strain evidence="4">cv. Tanjil</strain>
        <tissue evidence="3">Whole plant</tissue>
    </source>
</reference>
<dbReference type="STRING" id="3871.A0A1J7GYT4"/>
<dbReference type="EMBL" id="CM007378">
    <property type="protein sequence ID" value="OIV93274.1"/>
    <property type="molecule type" value="Genomic_DNA"/>
</dbReference>
<dbReference type="Gene3D" id="3.40.50.1820">
    <property type="entry name" value="alpha/beta hydrolase"/>
    <property type="match status" value="1"/>
</dbReference>
<gene>
    <name evidence="3" type="ORF">TanjilG_23115</name>
</gene>
<dbReference type="Pfam" id="PF07859">
    <property type="entry name" value="Abhydrolase_3"/>
    <property type="match status" value="1"/>
</dbReference>
<evidence type="ECO:0000313" key="3">
    <source>
        <dbReference type="EMBL" id="OIV93274.1"/>
    </source>
</evidence>
<dbReference type="OrthoDB" id="408631at2759"/>
<dbReference type="AlphaFoldDB" id="A0A1J7GYT4"/>
<keyword evidence="4" id="KW-1185">Reference proteome</keyword>
<dbReference type="Proteomes" id="UP000188354">
    <property type="component" value="Chromosome LG18"/>
</dbReference>
<dbReference type="PANTHER" id="PTHR23024">
    <property type="entry name" value="ARYLACETAMIDE DEACETYLASE"/>
    <property type="match status" value="1"/>
</dbReference>
<dbReference type="GO" id="GO:0016787">
    <property type="term" value="F:hydrolase activity"/>
    <property type="evidence" value="ECO:0007669"/>
    <property type="project" value="InterPro"/>
</dbReference>
<evidence type="ECO:0000259" key="2">
    <source>
        <dbReference type="Pfam" id="PF07859"/>
    </source>
</evidence>
<feature type="domain" description="Alpha/beta hydrolase fold-3" evidence="2">
    <location>
        <begin position="83"/>
        <end position="287"/>
    </location>
</feature>